<evidence type="ECO:0000259" key="1">
    <source>
        <dbReference type="Pfam" id="PF05050"/>
    </source>
</evidence>
<keyword evidence="2" id="KW-0489">Methyltransferase</keyword>
<comment type="caution">
    <text evidence="2">The sequence shown here is derived from an EMBL/GenBank/DDBJ whole genome shotgun (WGS) entry which is preliminary data.</text>
</comment>
<evidence type="ECO:0000313" key="2">
    <source>
        <dbReference type="EMBL" id="MFD2870627.1"/>
    </source>
</evidence>
<dbReference type="GO" id="GO:0032259">
    <property type="term" value="P:methylation"/>
    <property type="evidence" value="ECO:0007669"/>
    <property type="project" value="UniProtKB-KW"/>
</dbReference>
<proteinExistence type="predicted"/>
<dbReference type="GO" id="GO:0008168">
    <property type="term" value="F:methyltransferase activity"/>
    <property type="evidence" value="ECO:0007669"/>
    <property type="project" value="UniProtKB-KW"/>
</dbReference>
<reference evidence="3" key="1">
    <citation type="journal article" date="2019" name="Int. J. Syst. Evol. Microbiol.">
        <title>The Global Catalogue of Microorganisms (GCM) 10K type strain sequencing project: providing services to taxonomists for standard genome sequencing and annotation.</title>
        <authorList>
            <consortium name="The Broad Institute Genomics Platform"/>
            <consortium name="The Broad Institute Genome Sequencing Center for Infectious Disease"/>
            <person name="Wu L."/>
            <person name="Ma J."/>
        </authorList>
    </citation>
    <scope>NUCLEOTIDE SEQUENCE [LARGE SCALE GENOMIC DNA]</scope>
    <source>
        <strain evidence="3">KCTC 33522</strain>
    </source>
</reference>
<keyword evidence="2" id="KW-0808">Transferase</keyword>
<evidence type="ECO:0000313" key="3">
    <source>
        <dbReference type="Proteomes" id="UP001597568"/>
    </source>
</evidence>
<protein>
    <submittedName>
        <fullName evidence="2">FkbM family methyltransferase</fullName>
    </submittedName>
</protein>
<dbReference type="Gene3D" id="3.40.50.720">
    <property type="entry name" value="NAD(P)-binding Rossmann-like Domain"/>
    <property type="match status" value="1"/>
</dbReference>
<dbReference type="SUPFAM" id="SSF53335">
    <property type="entry name" value="S-adenosyl-L-methionine-dependent methyltransferases"/>
    <property type="match status" value="1"/>
</dbReference>
<dbReference type="PANTHER" id="PTHR34203">
    <property type="entry name" value="METHYLTRANSFERASE, FKBM FAMILY PROTEIN"/>
    <property type="match status" value="1"/>
</dbReference>
<keyword evidence="3" id="KW-1185">Reference proteome</keyword>
<gene>
    <name evidence="2" type="ORF">ACFSY7_19195</name>
</gene>
<organism evidence="2 3">
    <name type="scientific">Kurthia populi</name>
    <dbReference type="NCBI Taxonomy" id="1562132"/>
    <lineage>
        <taxon>Bacteria</taxon>
        <taxon>Bacillati</taxon>
        <taxon>Bacillota</taxon>
        <taxon>Bacilli</taxon>
        <taxon>Bacillales</taxon>
        <taxon>Caryophanaceae</taxon>
        <taxon>Kurthia</taxon>
    </lineage>
</organism>
<sequence length="378" mass="44187">MDFNYLEKYILTNESYNQDDLIEIINKKDKIYLYGAGSGGATTLKWLEQNSKCEIMGFIDSDIKKQGEFLSNKRIFSPQEILKDSDILIASTYHTEISKYLEENGFLNYISLPIDLIIWDKFKTIKYLNDIKEINKLREVYEILEDSTSKEFFIRTLLYRWSWDSSFIKQSKYSQYCIENIQKSNIHTIVDAGAFDGDTIKVFSGFFPSLKNIFAFEPTKKNILKIIEYSLNKKDNLKIFPVEKGLWDSEEQLSFFETDSIGGNNKIIEDSSKENGLNKINVIDLDSFLKNNSSLKIDLIKMDIEGAEYKALLGSKKTIFKNNPILEICIYHDIDHYYDIISFLENNYQGVYVYQIGHHSDWMMETVLYAIPKEKIER</sequence>
<dbReference type="Pfam" id="PF05050">
    <property type="entry name" value="Methyltransf_21"/>
    <property type="match status" value="1"/>
</dbReference>
<dbReference type="PANTHER" id="PTHR34203:SF15">
    <property type="entry name" value="SLL1173 PROTEIN"/>
    <property type="match status" value="1"/>
</dbReference>
<accession>A0ABW5Y5J6</accession>
<dbReference type="EMBL" id="JBHUOR010000142">
    <property type="protein sequence ID" value="MFD2870627.1"/>
    <property type="molecule type" value="Genomic_DNA"/>
</dbReference>
<feature type="domain" description="Methyltransferase FkbM" evidence="1">
    <location>
        <begin position="191"/>
        <end position="346"/>
    </location>
</feature>
<dbReference type="InterPro" id="IPR029063">
    <property type="entry name" value="SAM-dependent_MTases_sf"/>
</dbReference>
<dbReference type="Proteomes" id="UP001597568">
    <property type="component" value="Unassembled WGS sequence"/>
</dbReference>
<dbReference type="NCBIfam" id="TIGR01444">
    <property type="entry name" value="fkbM_fam"/>
    <property type="match status" value="1"/>
</dbReference>
<dbReference type="InterPro" id="IPR052514">
    <property type="entry name" value="SAM-dependent_MTase"/>
</dbReference>
<dbReference type="RefSeq" id="WP_380149254.1">
    <property type="nucleotide sequence ID" value="NZ_JBHUOR010000142.1"/>
</dbReference>
<dbReference type="Gene3D" id="3.40.50.150">
    <property type="entry name" value="Vaccinia Virus protein VP39"/>
    <property type="match status" value="1"/>
</dbReference>
<dbReference type="InterPro" id="IPR006342">
    <property type="entry name" value="FkbM_mtfrase"/>
</dbReference>
<name>A0ABW5Y5J6_9BACL</name>